<dbReference type="InterPro" id="IPR027417">
    <property type="entry name" value="P-loop_NTPase"/>
</dbReference>
<dbReference type="EMBL" id="JBINXB010000008">
    <property type="protein sequence ID" value="MFH6566058.1"/>
    <property type="molecule type" value="Genomic_DNA"/>
</dbReference>
<accession>A0ABW7M0X8</accession>
<feature type="domain" description="Endonuclease GajA/Old nuclease/RecF-like AAA" evidence="1">
    <location>
        <begin position="5"/>
        <end position="359"/>
    </location>
</feature>
<dbReference type="PANTHER" id="PTHR43581:SF2">
    <property type="entry name" value="EXCINUCLEASE ATPASE SUBUNIT"/>
    <property type="match status" value="1"/>
</dbReference>
<dbReference type="Pfam" id="PF13175">
    <property type="entry name" value="AAA_15"/>
    <property type="match status" value="1"/>
</dbReference>
<reference evidence="2 3" key="1">
    <citation type="submission" date="2024-10" db="EMBL/GenBank/DDBJ databases">
        <title>Aeromonas and Pseudomonas from the Cagarras Archipelago, Rio de Janeiro, Brazil.</title>
        <authorList>
            <person name="Canellas A.L.B."/>
            <person name="Laport M.S."/>
        </authorList>
    </citation>
    <scope>NUCLEOTIDE SEQUENCE [LARGE SCALE GENOMIC DNA]</scope>
    <source>
        <strain evidence="2 3">CPF-4</strain>
    </source>
</reference>
<evidence type="ECO:0000259" key="1">
    <source>
        <dbReference type="Pfam" id="PF13175"/>
    </source>
</evidence>
<dbReference type="RefSeq" id="WP_395246932.1">
    <property type="nucleotide sequence ID" value="NZ_JBINXA010000008.1"/>
</dbReference>
<dbReference type="PANTHER" id="PTHR43581">
    <property type="entry name" value="ATP/GTP PHOSPHATASE"/>
    <property type="match status" value="1"/>
</dbReference>
<organism evidence="2 3">
    <name type="scientific">Pseudomonas kulmbachensis</name>
    <dbReference type="NCBI Taxonomy" id="3043408"/>
    <lineage>
        <taxon>Bacteria</taxon>
        <taxon>Pseudomonadati</taxon>
        <taxon>Pseudomonadota</taxon>
        <taxon>Gammaproteobacteria</taxon>
        <taxon>Pseudomonadales</taxon>
        <taxon>Pseudomonadaceae</taxon>
        <taxon>Pseudomonas</taxon>
    </lineage>
</organism>
<evidence type="ECO:0000313" key="3">
    <source>
        <dbReference type="Proteomes" id="UP001609821"/>
    </source>
</evidence>
<dbReference type="SUPFAM" id="SSF52540">
    <property type="entry name" value="P-loop containing nucleoside triphosphate hydrolases"/>
    <property type="match status" value="1"/>
</dbReference>
<name>A0ABW7M0X8_9PSED</name>
<evidence type="ECO:0000313" key="2">
    <source>
        <dbReference type="EMBL" id="MFH6566058.1"/>
    </source>
</evidence>
<proteinExistence type="predicted"/>
<dbReference type="InterPro" id="IPR051396">
    <property type="entry name" value="Bact_Antivir_Def_Nuclease"/>
</dbReference>
<keyword evidence="3" id="KW-1185">Reference proteome</keyword>
<dbReference type="Gene3D" id="3.40.50.300">
    <property type="entry name" value="P-loop containing nucleotide triphosphate hydrolases"/>
    <property type="match status" value="1"/>
</dbReference>
<sequence>MDDIKVSKVSFTAYKAFKSPQTLDVKPLTILFGYNNSGKSAAIRLMPMLAAGFSETTRETLIKSYLDYTSPCLRGAAFKNLSYAAGNKMSFGVEWEDGESIDFDLTQTGDDEESVSAITLRERKTEGLVASEYQISIDAGEQELLYQLKDKETEKVLLDNFSIRSNDSEKSIVHKSIDSKLKKFSRSVFWLNSIRTQPPREFAVNSSVAAGIRYDGSGTAETIWKMSQAKRSVALEDINEWLIETCGRAIDINLLSQSASNYQTICRLETIAVNDAPSNTSIRIPILDSGEGISQALPVVTLCAQAASGELGVNPIIMLEQPELHLHPRAVVILANFLVKCIKKNKRASFIIETHSESLLLAMQTALASGELALDDLCTYWVSKGTADEGSSLSKVEFDGDGYILQNFPEEVFQEIYEQAKMLMDVRDKKGE</sequence>
<protein>
    <submittedName>
        <fullName evidence="2">AAA family ATPase</fullName>
    </submittedName>
</protein>
<comment type="caution">
    <text evidence="2">The sequence shown here is derived from an EMBL/GenBank/DDBJ whole genome shotgun (WGS) entry which is preliminary data.</text>
</comment>
<dbReference type="InterPro" id="IPR041685">
    <property type="entry name" value="AAA_GajA/Old/RecF-like"/>
</dbReference>
<gene>
    <name evidence="2" type="ORF">ACHMWK_08765</name>
</gene>
<dbReference type="Proteomes" id="UP001609821">
    <property type="component" value="Unassembled WGS sequence"/>
</dbReference>